<evidence type="ECO:0000256" key="5">
    <source>
        <dbReference type="SAM" id="MobiDB-lite"/>
    </source>
</evidence>
<dbReference type="InterPro" id="IPR014284">
    <property type="entry name" value="RNA_pol_sigma-70_dom"/>
</dbReference>
<dbReference type="InterPro" id="IPR007627">
    <property type="entry name" value="RNA_pol_sigma70_r2"/>
</dbReference>
<dbReference type="PANTHER" id="PTHR30385:SF4">
    <property type="entry name" value="RNA POLYMERASE SIGMA-E FACTOR"/>
    <property type="match status" value="1"/>
</dbReference>
<accession>A0ABR9PA09</accession>
<reference evidence="8 9" key="1">
    <citation type="submission" date="2020-09" db="EMBL/GenBank/DDBJ databases">
        <title>Diversity and distribution of actinomycetes associated with coral in the coast of Hainan.</title>
        <authorList>
            <person name="Li F."/>
        </authorList>
    </citation>
    <scope>NUCLEOTIDE SEQUENCE [LARGE SCALE GENOMIC DNA]</scope>
    <source>
        <strain evidence="8 9">HNM0947</strain>
    </source>
</reference>
<dbReference type="InterPro" id="IPR007630">
    <property type="entry name" value="RNA_pol_sigma70_r4"/>
</dbReference>
<evidence type="ECO:0000313" key="9">
    <source>
        <dbReference type="Proteomes" id="UP000806528"/>
    </source>
</evidence>
<dbReference type="NCBIfam" id="TIGR02980">
    <property type="entry name" value="SigBFG"/>
    <property type="match status" value="1"/>
</dbReference>
<gene>
    <name evidence="8" type="ORF">IDM40_18500</name>
</gene>
<organism evidence="8 9">
    <name type="scientific">Nocardiopsis coralli</name>
    <dbReference type="NCBI Taxonomy" id="2772213"/>
    <lineage>
        <taxon>Bacteria</taxon>
        <taxon>Bacillati</taxon>
        <taxon>Actinomycetota</taxon>
        <taxon>Actinomycetes</taxon>
        <taxon>Streptosporangiales</taxon>
        <taxon>Nocardiopsidaceae</taxon>
        <taxon>Nocardiopsis</taxon>
    </lineage>
</organism>
<keyword evidence="3" id="KW-0238">DNA-binding</keyword>
<proteinExistence type="predicted"/>
<dbReference type="CDD" id="cd06171">
    <property type="entry name" value="Sigma70_r4"/>
    <property type="match status" value="1"/>
</dbReference>
<dbReference type="Gene3D" id="1.20.140.160">
    <property type="match status" value="1"/>
</dbReference>
<comment type="caution">
    <text evidence="8">The sequence shown here is derived from an EMBL/GenBank/DDBJ whole genome shotgun (WGS) entry which is preliminary data.</text>
</comment>
<keyword evidence="4" id="KW-0804">Transcription</keyword>
<dbReference type="Pfam" id="PF04542">
    <property type="entry name" value="Sigma70_r2"/>
    <property type="match status" value="1"/>
</dbReference>
<evidence type="ECO:0000259" key="6">
    <source>
        <dbReference type="Pfam" id="PF04542"/>
    </source>
</evidence>
<dbReference type="PANTHER" id="PTHR30385">
    <property type="entry name" value="SIGMA FACTOR F FLAGELLAR"/>
    <property type="match status" value="1"/>
</dbReference>
<dbReference type="InterPro" id="IPR013324">
    <property type="entry name" value="RNA_pol_sigma_r3/r4-like"/>
</dbReference>
<dbReference type="EMBL" id="JADBGI010000016">
    <property type="protein sequence ID" value="MBE3000675.1"/>
    <property type="molecule type" value="Genomic_DNA"/>
</dbReference>
<keyword evidence="9" id="KW-1185">Reference proteome</keyword>
<feature type="domain" description="RNA polymerase sigma-70 region 2" evidence="6">
    <location>
        <begin position="39"/>
        <end position="108"/>
    </location>
</feature>
<dbReference type="InterPro" id="IPR013325">
    <property type="entry name" value="RNA_pol_sigma_r2"/>
</dbReference>
<evidence type="ECO:0000256" key="2">
    <source>
        <dbReference type="ARBA" id="ARBA00023082"/>
    </source>
</evidence>
<evidence type="ECO:0000313" key="8">
    <source>
        <dbReference type="EMBL" id="MBE3000675.1"/>
    </source>
</evidence>
<keyword evidence="2" id="KW-0731">Sigma factor</keyword>
<dbReference type="SUPFAM" id="SSF88659">
    <property type="entry name" value="Sigma3 and sigma4 domains of RNA polymerase sigma factors"/>
    <property type="match status" value="2"/>
</dbReference>
<name>A0ABR9PA09_9ACTN</name>
<protein>
    <submittedName>
        <fullName evidence="8">SigB/SigF/SigG family RNA polymerase sigma factor</fullName>
    </submittedName>
</protein>
<dbReference type="Proteomes" id="UP000806528">
    <property type="component" value="Unassembled WGS sequence"/>
</dbReference>
<evidence type="ECO:0000259" key="7">
    <source>
        <dbReference type="Pfam" id="PF04545"/>
    </source>
</evidence>
<feature type="region of interest" description="Disordered" evidence="5">
    <location>
        <begin position="169"/>
        <end position="191"/>
    </location>
</feature>
<dbReference type="NCBIfam" id="TIGR02937">
    <property type="entry name" value="sigma70-ECF"/>
    <property type="match status" value="1"/>
</dbReference>
<keyword evidence="1" id="KW-0805">Transcription regulation</keyword>
<sequence>MSATDRGDHREDGEAEDLLLELRDLPIQDETSWRLRDRLVRLYRPTVAREASRFRNRGVDHEELCQVAYLGLMKAISGFDPSYNKRFLSYLLPTVSGEIKRHFRDSVWAVHAPRSVRDRRAELNRFVGEFTRIHARAPRQSEIGAHFGLDSQATGELLNASESYSAASIDTPRSMDGEGAEEPLSNGLGSIDHELDSVVDKQALRASLAELSERQQRVVVLSFFSEMAQTQIAEQLGCSQMQVSRVLRGTLDQLRSQLLGEGEEE</sequence>
<dbReference type="RefSeq" id="WP_193123282.1">
    <property type="nucleotide sequence ID" value="NZ_JADBGI010000016.1"/>
</dbReference>
<dbReference type="Gene3D" id="1.20.120.1810">
    <property type="match status" value="1"/>
</dbReference>
<dbReference type="SUPFAM" id="SSF88946">
    <property type="entry name" value="Sigma2 domain of RNA polymerase sigma factors"/>
    <property type="match status" value="1"/>
</dbReference>
<dbReference type="Pfam" id="PF04545">
    <property type="entry name" value="Sigma70_r4"/>
    <property type="match status" value="1"/>
</dbReference>
<dbReference type="InterPro" id="IPR014322">
    <property type="entry name" value="RNA_pol_sigma-B/F/G"/>
</dbReference>
<feature type="domain" description="RNA polymerase sigma-70 region 4" evidence="7">
    <location>
        <begin position="208"/>
        <end position="255"/>
    </location>
</feature>
<evidence type="ECO:0000256" key="4">
    <source>
        <dbReference type="ARBA" id="ARBA00023163"/>
    </source>
</evidence>
<evidence type="ECO:0000256" key="3">
    <source>
        <dbReference type="ARBA" id="ARBA00023125"/>
    </source>
</evidence>
<evidence type="ECO:0000256" key="1">
    <source>
        <dbReference type="ARBA" id="ARBA00023015"/>
    </source>
</evidence>